<dbReference type="Proteomes" id="UP001156903">
    <property type="component" value="Unassembled WGS sequence"/>
</dbReference>
<evidence type="ECO:0000256" key="3">
    <source>
        <dbReference type="ARBA" id="ARBA00022840"/>
    </source>
</evidence>
<evidence type="ECO:0000256" key="1">
    <source>
        <dbReference type="ARBA" id="ARBA00022475"/>
    </source>
</evidence>
<keyword evidence="1" id="KW-0472">Membrane</keyword>
<proteinExistence type="predicted"/>
<evidence type="ECO:0000313" key="6">
    <source>
        <dbReference type="Proteomes" id="UP001156903"/>
    </source>
</evidence>
<dbReference type="SUPFAM" id="SSF52540">
    <property type="entry name" value="P-loop containing nucleoside triphosphate hydrolases"/>
    <property type="match status" value="1"/>
</dbReference>
<dbReference type="InterPro" id="IPR003593">
    <property type="entry name" value="AAA+_ATPase"/>
</dbReference>
<dbReference type="PANTHER" id="PTHR24220:SF685">
    <property type="entry name" value="ABC TRANSPORTER RELATED"/>
    <property type="match status" value="1"/>
</dbReference>
<keyword evidence="2" id="KW-0547">Nucleotide-binding</keyword>
<name>A0ABQ6C9A8_9BURK</name>
<sequence>MIRTRDLTHAHAGAAPLHFPDLDLPAGQTLLVRGDSGCGKSTWLALACGLLTPLAGEMCVGGVSVGALSRPARDRWRGEQVGFLPQRLRLSDALSVAQNLELPFIARGLPVDRVAVEAVLKRLGLAGLARRKPSQLSGGQAQRVALARAVLQRPALLLADEPTASLDDTACAQVLTLLRETADAVGATLVVATHDARVAAAWPQARALRLAPHPLPAGEAVA</sequence>
<reference evidence="6" key="1">
    <citation type="journal article" date="2019" name="Int. J. Syst. Evol. Microbiol.">
        <title>The Global Catalogue of Microorganisms (GCM) 10K type strain sequencing project: providing services to taxonomists for standard genome sequencing and annotation.</title>
        <authorList>
            <consortium name="The Broad Institute Genomics Platform"/>
            <consortium name="The Broad Institute Genome Sequencing Center for Infectious Disease"/>
            <person name="Wu L."/>
            <person name="Ma J."/>
        </authorList>
    </citation>
    <scope>NUCLEOTIDE SEQUENCE [LARGE SCALE GENOMIC DNA]</scope>
    <source>
        <strain evidence="6">NBRC 109341</strain>
    </source>
</reference>
<comment type="caution">
    <text evidence="5">The sequence shown here is derived from an EMBL/GenBank/DDBJ whole genome shotgun (WGS) entry which is preliminary data.</text>
</comment>
<dbReference type="PANTHER" id="PTHR24220">
    <property type="entry name" value="IMPORT ATP-BINDING PROTEIN"/>
    <property type="match status" value="1"/>
</dbReference>
<dbReference type="SMART" id="SM00382">
    <property type="entry name" value="AAA"/>
    <property type="match status" value="1"/>
</dbReference>
<protein>
    <submittedName>
        <fullName evidence="5">ABC transporter ATP-binding protein</fullName>
    </submittedName>
</protein>
<dbReference type="PROSITE" id="PS00211">
    <property type="entry name" value="ABC_TRANSPORTER_1"/>
    <property type="match status" value="1"/>
</dbReference>
<dbReference type="InterPro" id="IPR003439">
    <property type="entry name" value="ABC_transporter-like_ATP-bd"/>
</dbReference>
<dbReference type="InterPro" id="IPR027417">
    <property type="entry name" value="P-loop_NTPase"/>
</dbReference>
<organism evidence="5 6">
    <name type="scientific">Hydrogenophaga electricum</name>
    <dbReference type="NCBI Taxonomy" id="1230953"/>
    <lineage>
        <taxon>Bacteria</taxon>
        <taxon>Pseudomonadati</taxon>
        <taxon>Pseudomonadota</taxon>
        <taxon>Betaproteobacteria</taxon>
        <taxon>Burkholderiales</taxon>
        <taxon>Comamonadaceae</taxon>
        <taxon>Hydrogenophaga</taxon>
    </lineage>
</organism>
<gene>
    <name evidence="5" type="ORF">GCM10007935_23040</name>
</gene>
<dbReference type="InterPro" id="IPR017871">
    <property type="entry name" value="ABC_transporter-like_CS"/>
</dbReference>
<dbReference type="InterPro" id="IPR015854">
    <property type="entry name" value="ABC_transpr_LolD-like"/>
</dbReference>
<evidence type="ECO:0000313" key="5">
    <source>
        <dbReference type="EMBL" id="GLS14871.1"/>
    </source>
</evidence>
<dbReference type="Gene3D" id="3.40.50.300">
    <property type="entry name" value="P-loop containing nucleotide triphosphate hydrolases"/>
    <property type="match status" value="1"/>
</dbReference>
<dbReference type="GO" id="GO:0005524">
    <property type="term" value="F:ATP binding"/>
    <property type="evidence" value="ECO:0007669"/>
    <property type="project" value="UniProtKB-KW"/>
</dbReference>
<keyword evidence="6" id="KW-1185">Reference proteome</keyword>
<feature type="domain" description="ABC transporter" evidence="4">
    <location>
        <begin position="2"/>
        <end position="220"/>
    </location>
</feature>
<keyword evidence="3 5" id="KW-0067">ATP-binding</keyword>
<dbReference type="RefSeq" id="WP_284307919.1">
    <property type="nucleotide sequence ID" value="NZ_BSPB01000017.1"/>
</dbReference>
<evidence type="ECO:0000256" key="2">
    <source>
        <dbReference type="ARBA" id="ARBA00022741"/>
    </source>
</evidence>
<keyword evidence="1" id="KW-1003">Cell membrane</keyword>
<accession>A0ABQ6C9A8</accession>
<dbReference type="PROSITE" id="PS50893">
    <property type="entry name" value="ABC_TRANSPORTER_2"/>
    <property type="match status" value="1"/>
</dbReference>
<dbReference type="Pfam" id="PF00005">
    <property type="entry name" value="ABC_tran"/>
    <property type="match status" value="1"/>
</dbReference>
<evidence type="ECO:0000259" key="4">
    <source>
        <dbReference type="PROSITE" id="PS50893"/>
    </source>
</evidence>
<dbReference type="EMBL" id="BSPB01000017">
    <property type="protein sequence ID" value="GLS14871.1"/>
    <property type="molecule type" value="Genomic_DNA"/>
</dbReference>